<comment type="caution">
    <text evidence="2">The sequence shown here is derived from an EMBL/GenBank/DDBJ whole genome shotgun (WGS) entry which is preliminary data.</text>
</comment>
<protein>
    <submittedName>
        <fullName evidence="2">Uncharacterized protein</fullName>
    </submittedName>
</protein>
<reference evidence="2 3" key="1">
    <citation type="journal article" date="2018" name="New Phytol.">
        <title>Phylogenomics of Endogonaceae and evolution of mycorrhizas within Mucoromycota.</title>
        <authorList>
            <person name="Chang Y."/>
            <person name="Desiro A."/>
            <person name="Na H."/>
            <person name="Sandor L."/>
            <person name="Lipzen A."/>
            <person name="Clum A."/>
            <person name="Barry K."/>
            <person name="Grigoriev I.V."/>
            <person name="Martin F.M."/>
            <person name="Stajich J.E."/>
            <person name="Smith M.E."/>
            <person name="Bonito G."/>
            <person name="Spatafora J.W."/>
        </authorList>
    </citation>
    <scope>NUCLEOTIDE SEQUENCE [LARGE SCALE GENOMIC DNA]</scope>
    <source>
        <strain evidence="2 3">AD002</strain>
    </source>
</reference>
<evidence type="ECO:0000313" key="2">
    <source>
        <dbReference type="EMBL" id="RUS29117.1"/>
    </source>
</evidence>
<name>A0A433QH37_9FUNG</name>
<organism evidence="2 3">
    <name type="scientific">Jimgerdemannia flammicorona</name>
    <dbReference type="NCBI Taxonomy" id="994334"/>
    <lineage>
        <taxon>Eukaryota</taxon>
        <taxon>Fungi</taxon>
        <taxon>Fungi incertae sedis</taxon>
        <taxon>Mucoromycota</taxon>
        <taxon>Mucoromycotina</taxon>
        <taxon>Endogonomycetes</taxon>
        <taxon>Endogonales</taxon>
        <taxon>Endogonaceae</taxon>
        <taxon>Jimgerdemannia</taxon>
    </lineage>
</organism>
<proteinExistence type="predicted"/>
<sequence>MFQHTGQRRNNTRTRRAQRMSKRHSPTKHIHLGGIQPQNLRISNPNHRERLVQLIEIHIFGRQSSMLKRLGNRQRRTGCEPLRRLRGITPSAHTRQKRQPILLSCLARDQQDGGGAVGEWRRVRGGNGAVLGDEGRLDGPQLAFVKLGSLVVGIHHTVRLTLPAGHRYGDDLVLEVARGVSCLRTLVRFDREVVLRLTRHLVLRCCVLGGNTHQVVVIYVRKPVLDHTVDYLRVTVGRAEALLREVVGRVGHRLHTAGDDDIRVAKGDALGGNLDG</sequence>
<feature type="region of interest" description="Disordered" evidence="1">
    <location>
        <begin position="1"/>
        <end position="32"/>
    </location>
</feature>
<accession>A0A433QH37</accession>
<dbReference type="AlphaFoldDB" id="A0A433QH37"/>
<keyword evidence="3" id="KW-1185">Reference proteome</keyword>
<evidence type="ECO:0000256" key="1">
    <source>
        <dbReference type="SAM" id="MobiDB-lite"/>
    </source>
</evidence>
<dbReference type="Proteomes" id="UP000274822">
    <property type="component" value="Unassembled WGS sequence"/>
</dbReference>
<gene>
    <name evidence="2" type="ORF">BC938DRAFT_481040</name>
</gene>
<evidence type="ECO:0000313" key="3">
    <source>
        <dbReference type="Proteomes" id="UP000274822"/>
    </source>
</evidence>
<dbReference type="EMBL" id="RBNJ01005605">
    <property type="protein sequence ID" value="RUS29117.1"/>
    <property type="molecule type" value="Genomic_DNA"/>
</dbReference>
<feature type="compositionally biased region" description="Basic residues" evidence="1">
    <location>
        <begin position="1"/>
        <end position="31"/>
    </location>
</feature>